<dbReference type="Proteomes" id="UP000002009">
    <property type="component" value="Chromosome 3"/>
</dbReference>
<feature type="transmembrane region" description="Helical" evidence="1">
    <location>
        <begin position="402"/>
        <end position="426"/>
    </location>
</feature>
<dbReference type="AlphaFoldDB" id="C1E134"/>
<proteinExistence type="predicted"/>
<protein>
    <submittedName>
        <fullName evidence="2">Xanthine/uracil/vitamin C permease</fullName>
    </submittedName>
</protein>
<dbReference type="RefSeq" id="XP_002500845.1">
    <property type="nucleotide sequence ID" value="XM_002500799.1"/>
</dbReference>
<reference evidence="2 3" key="1">
    <citation type="journal article" date="2009" name="Science">
        <title>Green evolution and dynamic adaptations revealed by genomes of the marine picoeukaryotes Micromonas.</title>
        <authorList>
            <person name="Worden A.Z."/>
            <person name="Lee J.H."/>
            <person name="Mock T."/>
            <person name="Rouze P."/>
            <person name="Simmons M.P."/>
            <person name="Aerts A.L."/>
            <person name="Allen A.E."/>
            <person name="Cuvelier M.L."/>
            <person name="Derelle E."/>
            <person name="Everett M.V."/>
            <person name="Foulon E."/>
            <person name="Grimwood J."/>
            <person name="Gundlach H."/>
            <person name="Henrissat B."/>
            <person name="Napoli C."/>
            <person name="McDonald S.M."/>
            <person name="Parker M.S."/>
            <person name="Rombauts S."/>
            <person name="Salamov A."/>
            <person name="Von Dassow P."/>
            <person name="Badger J.H."/>
            <person name="Coutinho P.M."/>
            <person name="Demir E."/>
            <person name="Dubchak I."/>
            <person name="Gentemann C."/>
            <person name="Eikrem W."/>
            <person name="Gready J.E."/>
            <person name="John U."/>
            <person name="Lanier W."/>
            <person name="Lindquist E.A."/>
            <person name="Lucas S."/>
            <person name="Mayer K.F."/>
            <person name="Moreau H."/>
            <person name="Not F."/>
            <person name="Otillar R."/>
            <person name="Panaud O."/>
            <person name="Pangilinan J."/>
            <person name="Paulsen I."/>
            <person name="Piegu B."/>
            <person name="Poliakov A."/>
            <person name="Robbens S."/>
            <person name="Schmutz J."/>
            <person name="Toulza E."/>
            <person name="Wyss T."/>
            <person name="Zelensky A."/>
            <person name="Zhou K."/>
            <person name="Armbrust E.V."/>
            <person name="Bhattacharya D."/>
            <person name="Goodenough U.W."/>
            <person name="Van de Peer Y."/>
            <person name="Grigoriev I.V."/>
        </authorList>
    </citation>
    <scope>NUCLEOTIDE SEQUENCE [LARGE SCALE GENOMIC DNA]</scope>
    <source>
        <strain evidence="3">RCC299 / NOUM17</strain>
    </source>
</reference>
<feature type="transmembrane region" description="Helical" evidence="1">
    <location>
        <begin position="218"/>
        <end position="235"/>
    </location>
</feature>
<dbReference type="EMBL" id="CP001324">
    <property type="protein sequence ID" value="ACO62103.1"/>
    <property type="molecule type" value="Genomic_DNA"/>
</dbReference>
<feature type="transmembrane region" description="Helical" evidence="1">
    <location>
        <begin position="463"/>
        <end position="481"/>
    </location>
</feature>
<evidence type="ECO:0000313" key="2">
    <source>
        <dbReference type="EMBL" id="ACO62103.1"/>
    </source>
</evidence>
<dbReference type="GeneID" id="8241600"/>
<keyword evidence="3" id="KW-1185">Reference proteome</keyword>
<feature type="transmembrane region" description="Helical" evidence="1">
    <location>
        <begin position="552"/>
        <end position="571"/>
    </location>
</feature>
<keyword evidence="1" id="KW-1133">Transmembrane helix</keyword>
<feature type="transmembrane region" description="Helical" evidence="1">
    <location>
        <begin position="610"/>
        <end position="630"/>
    </location>
</feature>
<name>C1E134_MICCC</name>
<feature type="transmembrane region" description="Helical" evidence="1">
    <location>
        <begin position="271"/>
        <end position="291"/>
    </location>
</feature>
<keyword evidence="1" id="KW-0472">Membrane</keyword>
<sequence length="668" mass="71860">MPVGTGIKREKVPLQQVLLQLSPFYWQGDASWAWNFKVPLWTGSGEMEAFCELFFDNLATLLGVTGAAMDVGRIGGINSYSDATDLYKATVTGEWTRIYYDWNIPACGLALLFGNVWFAWLATRLATKENRLDVTAQPYGMNTTVIYITIYAISLPAIQAGFTKFNPGTGASDADSIAMGKKAAEFGWKVSVATNFIIGFMEILGCFLGDLIRNTVPTAAVYVPLAGVGFVWLAFSPMLTIAKAPMMCLLPFMVVVFGFFGNVRYPVYGKVTFPIALMAILLSVIFGWAGACKRSTEVIGGAYGDVSVSDFYNGFRAIQGTGASGTCQGTDGNAAKAAWKTYAFKGDIFGGFGSGLAGLSESSLMEDFAAPALLFGMIGFLGTMTCVESAEAAGDAYPMSEIMIVDGIGTCMAALAGGMFGTTVYIGHPVHKALGAKIGYSIANGVLYFIFLSTGLFACLYNVIPECANGAILVFVGLLLARQGFEETPERHYPCLLLGLMPFICNWAWLESDGAASKNMGVLSLGPSGGIVQGIILAALTAWAIDRKFEEVTVFSIIVAFFSLFGIAFSHNDLVYSYGVWGAEHQTLKVYADGSGVDKDTGTPEEAFNGWRWCVAFFMVAFFAACHIPFQKGNKYTKFEAIPPRIEDDAEDPYDYSVHAAKAAEIPK</sequence>
<dbReference type="PANTHER" id="PTHR31610">
    <property type="entry name" value="SLR0360 PROTEIN"/>
    <property type="match status" value="1"/>
</dbReference>
<feature type="transmembrane region" description="Helical" evidence="1">
    <location>
        <begin position="247"/>
        <end position="265"/>
    </location>
</feature>
<dbReference type="InParanoid" id="C1E134"/>
<feature type="transmembrane region" description="Helical" evidence="1">
    <location>
        <begin position="190"/>
        <end position="212"/>
    </location>
</feature>
<feature type="transmembrane region" description="Helical" evidence="1">
    <location>
        <begin position="368"/>
        <end position="390"/>
    </location>
</feature>
<dbReference type="eggNOG" id="ENOG502QRYA">
    <property type="taxonomic scope" value="Eukaryota"/>
</dbReference>
<organism evidence="2 3">
    <name type="scientific">Micromonas commoda (strain RCC299 / NOUM17 / CCMP2709)</name>
    <name type="common">Picoplanktonic green alga</name>
    <dbReference type="NCBI Taxonomy" id="296587"/>
    <lineage>
        <taxon>Eukaryota</taxon>
        <taxon>Viridiplantae</taxon>
        <taxon>Chlorophyta</taxon>
        <taxon>Mamiellophyceae</taxon>
        <taxon>Mamiellales</taxon>
        <taxon>Mamiellaceae</taxon>
        <taxon>Micromonas</taxon>
    </lineage>
</organism>
<gene>
    <name evidence="2" type="ORF">MICPUN_56730</name>
</gene>
<feature type="transmembrane region" description="Helical" evidence="1">
    <location>
        <begin position="522"/>
        <end position="545"/>
    </location>
</feature>
<dbReference type="PANTHER" id="PTHR31610:SF0">
    <property type="entry name" value="SLC26A_SULP TRANSPORTER DOMAIN-CONTAINING PROTEIN"/>
    <property type="match status" value="1"/>
</dbReference>
<evidence type="ECO:0000313" key="3">
    <source>
        <dbReference type="Proteomes" id="UP000002009"/>
    </source>
</evidence>
<feature type="transmembrane region" description="Helical" evidence="1">
    <location>
        <begin position="438"/>
        <end position="457"/>
    </location>
</feature>
<accession>C1E134</accession>
<dbReference type="OrthoDB" id="8068875at2759"/>
<feature type="transmembrane region" description="Helical" evidence="1">
    <location>
        <begin position="102"/>
        <end position="122"/>
    </location>
</feature>
<evidence type="ECO:0000256" key="1">
    <source>
        <dbReference type="SAM" id="Phobius"/>
    </source>
</evidence>
<keyword evidence="1" id="KW-0812">Transmembrane</keyword>
<dbReference type="KEGG" id="mis:MICPUN_56730"/>